<dbReference type="InterPro" id="IPR036770">
    <property type="entry name" value="Ankyrin_rpt-contain_sf"/>
</dbReference>
<dbReference type="PROSITE" id="PS50088">
    <property type="entry name" value="ANK_REPEAT"/>
    <property type="match status" value="2"/>
</dbReference>
<evidence type="ECO:0000256" key="2">
    <source>
        <dbReference type="ARBA" id="ARBA00023043"/>
    </source>
</evidence>
<dbReference type="Pfam" id="PF00023">
    <property type="entry name" value="Ank"/>
    <property type="match status" value="1"/>
</dbReference>
<evidence type="ECO:0000256" key="1">
    <source>
        <dbReference type="ARBA" id="ARBA00022737"/>
    </source>
</evidence>
<name>U6H558_9EIME</name>
<dbReference type="SUPFAM" id="SSF48403">
    <property type="entry name" value="Ankyrin repeat"/>
    <property type="match status" value="1"/>
</dbReference>
<dbReference type="OrthoDB" id="194358at2759"/>
<feature type="repeat" description="ANK" evidence="3">
    <location>
        <begin position="60"/>
        <end position="88"/>
    </location>
</feature>
<dbReference type="SMART" id="SM00248">
    <property type="entry name" value="ANK"/>
    <property type="match status" value="3"/>
</dbReference>
<gene>
    <name evidence="5" type="ORF">EPH_0070100</name>
</gene>
<accession>U6H558</accession>
<dbReference type="PANTHER" id="PTHR24134:SF9">
    <property type="entry name" value="ANKYRIN REPEAT AND SOCS BOX PROTEIN 8"/>
    <property type="match status" value="1"/>
</dbReference>
<feature type="region of interest" description="Disordered" evidence="4">
    <location>
        <begin position="22"/>
        <end position="51"/>
    </location>
</feature>
<proteinExistence type="predicted"/>
<evidence type="ECO:0000313" key="6">
    <source>
        <dbReference type="Proteomes" id="UP000018201"/>
    </source>
</evidence>
<keyword evidence="6" id="KW-1185">Reference proteome</keyword>
<reference evidence="5" key="2">
    <citation type="submission" date="2013-10" db="EMBL/GenBank/DDBJ databases">
        <authorList>
            <person name="Aslett M."/>
        </authorList>
    </citation>
    <scope>NUCLEOTIDE SEQUENCE [LARGE SCALE GENOMIC DNA]</scope>
    <source>
        <strain evidence="5">Houghton</strain>
    </source>
</reference>
<keyword evidence="2 3" id="KW-0040">ANK repeat</keyword>
<dbReference type="InterPro" id="IPR002110">
    <property type="entry name" value="Ankyrin_rpt"/>
</dbReference>
<dbReference type="AlphaFoldDB" id="U6H558"/>
<organism evidence="5 6">
    <name type="scientific">Eimeria praecox</name>
    <dbReference type="NCBI Taxonomy" id="51316"/>
    <lineage>
        <taxon>Eukaryota</taxon>
        <taxon>Sar</taxon>
        <taxon>Alveolata</taxon>
        <taxon>Apicomplexa</taxon>
        <taxon>Conoidasida</taxon>
        <taxon>Coccidia</taxon>
        <taxon>Eucoccidiorida</taxon>
        <taxon>Eimeriorina</taxon>
        <taxon>Eimeriidae</taxon>
        <taxon>Eimeria</taxon>
    </lineage>
</organism>
<dbReference type="PROSITE" id="PS50297">
    <property type="entry name" value="ANK_REP_REGION"/>
    <property type="match status" value="1"/>
</dbReference>
<dbReference type="Proteomes" id="UP000018201">
    <property type="component" value="Unassembled WGS sequence"/>
</dbReference>
<dbReference type="VEuPathDB" id="ToxoDB:EPH_0070100"/>
<dbReference type="Gene3D" id="1.25.40.20">
    <property type="entry name" value="Ankyrin repeat-containing domain"/>
    <property type="match status" value="1"/>
</dbReference>
<dbReference type="PANTHER" id="PTHR24134">
    <property type="entry name" value="ANKYRIN REPEAT-CONTAINING PROTEIN DDB_G0279043"/>
    <property type="match status" value="1"/>
</dbReference>
<feature type="repeat" description="ANK" evidence="3">
    <location>
        <begin position="1"/>
        <end position="32"/>
    </location>
</feature>
<sequence length="134" mass="14002">MGTPLQIAAVTQQQDILELLLSRGADPNSDVGSDPNSATTLDPEQDPTISASYRSPFPPALILAASKNDCSSLELLLQHGADPNETDSEGFTALHCTGETNCVKCAEQLIKKGADWGATAAVGWIDSSRSSEAS</sequence>
<dbReference type="EMBL" id="HG695718">
    <property type="protein sequence ID" value="CDI86618.1"/>
    <property type="molecule type" value="Genomic_DNA"/>
</dbReference>
<protein>
    <submittedName>
        <fullName evidence="5">Ankyrin repeat containing protein / TPR domain-containing protein, putative</fullName>
    </submittedName>
</protein>
<reference evidence="5" key="1">
    <citation type="submission" date="2013-10" db="EMBL/GenBank/DDBJ databases">
        <title>Genomic analysis of the causative agents of coccidiosis in chickens.</title>
        <authorList>
            <person name="Reid A.J."/>
            <person name="Blake D."/>
            <person name="Billington K."/>
            <person name="Browne H."/>
            <person name="Dunn M."/>
            <person name="Hung S."/>
            <person name="Kawahara F."/>
            <person name="Miranda-Saavedra D."/>
            <person name="Mourier T."/>
            <person name="Nagra H."/>
            <person name="Otto T.D."/>
            <person name="Rawlings N."/>
            <person name="Sanchez A."/>
            <person name="Sanders M."/>
            <person name="Subramaniam C."/>
            <person name="Tay Y."/>
            <person name="Dear P."/>
            <person name="Doerig C."/>
            <person name="Gruber A."/>
            <person name="Parkinson J."/>
            <person name="Shirley M."/>
            <person name="Wan K.L."/>
            <person name="Berriman M."/>
            <person name="Tomley F."/>
            <person name="Pain A."/>
        </authorList>
    </citation>
    <scope>NUCLEOTIDE SEQUENCE [LARGE SCALE GENOMIC DNA]</scope>
    <source>
        <strain evidence="5">Houghton</strain>
    </source>
</reference>
<dbReference type="Pfam" id="PF12796">
    <property type="entry name" value="Ank_2"/>
    <property type="match status" value="1"/>
</dbReference>
<evidence type="ECO:0000256" key="4">
    <source>
        <dbReference type="SAM" id="MobiDB-lite"/>
    </source>
</evidence>
<keyword evidence="1" id="KW-0677">Repeat</keyword>
<evidence type="ECO:0000313" key="5">
    <source>
        <dbReference type="EMBL" id="CDI86618.1"/>
    </source>
</evidence>
<evidence type="ECO:0000256" key="3">
    <source>
        <dbReference type="PROSITE-ProRule" id="PRU00023"/>
    </source>
</evidence>
<feature type="compositionally biased region" description="Polar residues" evidence="4">
    <location>
        <begin position="30"/>
        <end position="51"/>
    </location>
</feature>